<evidence type="ECO:0000256" key="1">
    <source>
        <dbReference type="ARBA" id="ARBA00007450"/>
    </source>
</evidence>
<reference evidence="8" key="1">
    <citation type="submission" date="2019-11" db="UniProtKB">
        <authorList>
            <consortium name="WormBaseParasite"/>
        </authorList>
    </citation>
    <scope>IDENTIFICATION</scope>
</reference>
<evidence type="ECO:0000259" key="7">
    <source>
        <dbReference type="Pfam" id="PF12862"/>
    </source>
</evidence>
<dbReference type="GO" id="GO:0051301">
    <property type="term" value="P:cell division"/>
    <property type="evidence" value="ECO:0007669"/>
    <property type="project" value="UniProtKB-KW"/>
</dbReference>
<keyword evidence="6" id="KW-0131">Cell cycle</keyword>
<dbReference type="PANTHER" id="PTHR12830">
    <property type="entry name" value="ANAPHASE-PROMOTING COMPLEX SUBUNIT 5"/>
    <property type="match status" value="1"/>
</dbReference>
<evidence type="ECO:0000313" key="8">
    <source>
        <dbReference type="WBParaSite" id="MCU_009711-RC"/>
    </source>
</evidence>
<dbReference type="GO" id="GO:0070979">
    <property type="term" value="P:protein K11-linked ubiquitination"/>
    <property type="evidence" value="ECO:0007669"/>
    <property type="project" value="TreeGrafter"/>
</dbReference>
<dbReference type="Pfam" id="PF12862">
    <property type="entry name" value="ANAPC5"/>
    <property type="match status" value="1"/>
</dbReference>
<dbReference type="InterPro" id="IPR026000">
    <property type="entry name" value="Apc5_dom"/>
</dbReference>
<dbReference type="AlphaFoldDB" id="A0A5K3FMS4"/>
<dbReference type="GO" id="GO:0045842">
    <property type="term" value="P:positive regulation of mitotic metaphase/anaphase transition"/>
    <property type="evidence" value="ECO:0007669"/>
    <property type="project" value="TreeGrafter"/>
</dbReference>
<name>A0A5K3FMS4_MESCO</name>
<dbReference type="WBParaSite" id="MCU_009711-RC">
    <property type="protein sequence ID" value="MCU_009711-RC"/>
    <property type="gene ID" value="MCU_009711"/>
</dbReference>
<keyword evidence="5" id="KW-0833">Ubl conjugation pathway</keyword>
<keyword evidence="4" id="KW-0498">Mitosis</keyword>
<accession>A0A5K3FMS4</accession>
<comment type="similarity">
    <text evidence="1">Belongs to the APC5 family.</text>
</comment>
<protein>
    <recommendedName>
        <fullName evidence="2">Anaphase-promoting complex subunit 5</fullName>
    </recommendedName>
</protein>
<feature type="domain" description="Anaphase-promoting complex subunit 5" evidence="7">
    <location>
        <begin position="225"/>
        <end position="319"/>
    </location>
</feature>
<evidence type="ECO:0000256" key="4">
    <source>
        <dbReference type="ARBA" id="ARBA00022776"/>
    </source>
</evidence>
<dbReference type="GO" id="GO:0031145">
    <property type="term" value="P:anaphase-promoting complex-dependent catabolic process"/>
    <property type="evidence" value="ECO:0007669"/>
    <property type="project" value="TreeGrafter"/>
</dbReference>
<sequence>MNFHEVFSKQAFFEDFVTFDNFAGFIVVREHIDNIPNSERLEEEKTYKFYAFLLRLLRGEDSPVVPKLNQLIFINVTLFDLVLERLEYLRSSDNLVEYVHPSFIDEVLSTSEDELEELNATSFHADSLVGQFLRKFVIGFHLMTFDQMIKFRDAFYDYYDAVRNQMDTSDASLFGHLSTNQVAKFSESIIKKVGQLGSMCPAQYDHLIESLRTFQKTHPDLATPHFTSHLIAMRQRNFTQAEAELYKAFEMVISGPVKDSTLAAICDPKPSEAWTGMTLAAVDMHHRLGHEHQARSFQRQALNQALETNDTVCLRQAKAAHDVLNSLGEPFRYETADTSTKGHVSTDLLLTELRCKLLKLLGTGASPQRILLTFFNSAVATQSEVLAIVLLDVAFVFAFYGHSILATTLLQCVVMIDCLRPCSISDEVLAMAISQLARAFAVSGSPAQAVRMLEEGASTIGQFDELSIFERARVETQLEQALRIGSDLNYCSRLVSNLALFCPWESNLRRACVELKRGNQPLAFHLLQIIAGTAEGLRTSIDFSDTLCSGRRGGADAVDAEEVSSSLPLLSHLPPTGGVAALVRFEVRARIAMADAFACINVFHEAIDQLERACTLSRRYHMNLFTDIATVMLAAVSHLARASGIAAVADDNLVHSEVFTSLFHQAEPSVRMHLTNLKFWLSLVTDNCTSQESWKAHLRESAVFFANIGDRGSLQKTVDIFTVLANEIAPSRLVSSHLFSLIQ</sequence>
<keyword evidence="3" id="KW-0132">Cell division</keyword>
<proteinExistence type="inferred from homology"/>
<organism evidence="8">
    <name type="scientific">Mesocestoides corti</name>
    <name type="common">Flatworm</name>
    <dbReference type="NCBI Taxonomy" id="53468"/>
    <lineage>
        <taxon>Eukaryota</taxon>
        <taxon>Metazoa</taxon>
        <taxon>Spiralia</taxon>
        <taxon>Lophotrochozoa</taxon>
        <taxon>Platyhelminthes</taxon>
        <taxon>Cestoda</taxon>
        <taxon>Eucestoda</taxon>
        <taxon>Cyclophyllidea</taxon>
        <taxon>Mesocestoididae</taxon>
        <taxon>Mesocestoides</taxon>
    </lineage>
</organism>
<evidence type="ECO:0000256" key="3">
    <source>
        <dbReference type="ARBA" id="ARBA00022618"/>
    </source>
</evidence>
<evidence type="ECO:0000256" key="6">
    <source>
        <dbReference type="ARBA" id="ARBA00023306"/>
    </source>
</evidence>
<dbReference type="PANTHER" id="PTHR12830:SF9">
    <property type="entry name" value="ANAPHASE-PROMOTING COMPLEX SUBUNIT 5"/>
    <property type="match status" value="1"/>
</dbReference>
<dbReference type="InterPro" id="IPR037679">
    <property type="entry name" value="Apc5"/>
</dbReference>
<evidence type="ECO:0000256" key="2">
    <source>
        <dbReference type="ARBA" id="ARBA00016066"/>
    </source>
</evidence>
<dbReference type="GO" id="GO:0005680">
    <property type="term" value="C:anaphase-promoting complex"/>
    <property type="evidence" value="ECO:0007669"/>
    <property type="project" value="InterPro"/>
</dbReference>
<evidence type="ECO:0000256" key="5">
    <source>
        <dbReference type="ARBA" id="ARBA00022786"/>
    </source>
</evidence>